<feature type="domain" description="mRNA triphosphatase Cet1-like" evidence="10">
    <location>
        <begin position="108"/>
        <end position="220"/>
    </location>
</feature>
<dbReference type="InterPro" id="IPR004206">
    <property type="entry name" value="mRNA_triPase_Cet1"/>
</dbReference>
<dbReference type="SUPFAM" id="SSF55154">
    <property type="entry name" value="CYTH-like phosphatases"/>
    <property type="match status" value="1"/>
</dbReference>
<dbReference type="Gene3D" id="3.20.100.10">
    <property type="entry name" value="mRNA triphosphatase Cet1-like"/>
    <property type="match status" value="1"/>
</dbReference>
<dbReference type="Proteomes" id="UP000195570">
    <property type="component" value="Unassembled WGS sequence"/>
</dbReference>
<dbReference type="RefSeq" id="XP_067081426.1">
    <property type="nucleotide sequence ID" value="XM_067225325.1"/>
</dbReference>
<reference evidence="11" key="1">
    <citation type="submission" date="2016-09" db="EMBL/GenBank/DDBJ databases">
        <authorList>
            <person name="Hebert L."/>
            <person name="Moumen B."/>
        </authorList>
    </citation>
    <scope>NUCLEOTIDE SEQUENCE [LARGE SCALE GENOMIC DNA]</scope>
    <source>
        <strain evidence="11">OVI</strain>
    </source>
</reference>
<evidence type="ECO:0000256" key="4">
    <source>
        <dbReference type="ARBA" id="ARBA00022664"/>
    </source>
</evidence>
<comment type="caution">
    <text evidence="11">The sequence shown here is derived from an EMBL/GenBank/DDBJ whole genome shotgun (WGS) entry which is preliminary data.</text>
</comment>
<keyword evidence="4" id="KW-0507">mRNA processing</keyword>
<evidence type="ECO:0000256" key="3">
    <source>
        <dbReference type="ARBA" id="ARBA00006345"/>
    </source>
</evidence>
<evidence type="ECO:0000256" key="8">
    <source>
        <dbReference type="ARBA" id="ARBA00047740"/>
    </source>
</evidence>
<evidence type="ECO:0000256" key="9">
    <source>
        <dbReference type="SAM" id="MobiDB-lite"/>
    </source>
</evidence>
<name>A0A1G4IEX7_TRYEQ</name>
<dbReference type="PANTHER" id="PTHR28118">
    <property type="entry name" value="POLYNUCLEOTIDE 5'-TRIPHOSPHATASE-RELATED"/>
    <property type="match status" value="1"/>
</dbReference>
<dbReference type="Pfam" id="PF02940">
    <property type="entry name" value="mRNA_triPase"/>
    <property type="match status" value="1"/>
</dbReference>
<keyword evidence="5 11" id="KW-0378">Hydrolase</keyword>
<dbReference type="PANTHER" id="PTHR28118:SF1">
    <property type="entry name" value="POLYNUCLEOTIDE 5'-TRIPHOSPHATASE CTL1-RELATED"/>
    <property type="match status" value="1"/>
</dbReference>
<dbReference type="InterPro" id="IPR033469">
    <property type="entry name" value="CYTH-like_dom_sf"/>
</dbReference>
<evidence type="ECO:0000256" key="1">
    <source>
        <dbReference type="ARBA" id="ARBA00001946"/>
    </source>
</evidence>
<organism evidence="11 12">
    <name type="scientific">Trypanosoma equiperdum</name>
    <dbReference type="NCBI Taxonomy" id="5694"/>
    <lineage>
        <taxon>Eukaryota</taxon>
        <taxon>Discoba</taxon>
        <taxon>Euglenozoa</taxon>
        <taxon>Kinetoplastea</taxon>
        <taxon>Metakinetoplastina</taxon>
        <taxon>Trypanosomatida</taxon>
        <taxon>Trypanosomatidae</taxon>
        <taxon>Trypanosoma</taxon>
    </lineage>
</organism>
<evidence type="ECO:0000256" key="2">
    <source>
        <dbReference type="ARBA" id="ARBA00004123"/>
    </source>
</evidence>
<evidence type="ECO:0000313" key="12">
    <source>
        <dbReference type="Proteomes" id="UP000195570"/>
    </source>
</evidence>
<protein>
    <recommendedName>
        <fullName evidence="7">mRNA 5'-phosphatase</fullName>
        <ecNumber evidence="7">3.6.1.74</ecNumber>
    </recommendedName>
</protein>
<evidence type="ECO:0000259" key="10">
    <source>
        <dbReference type="Pfam" id="PF02940"/>
    </source>
</evidence>
<dbReference type="EC" id="3.6.1.74" evidence="7"/>
<dbReference type="EMBL" id="CZPT02001506">
    <property type="protein sequence ID" value="SCU70653.1"/>
    <property type="molecule type" value="Genomic_DNA"/>
</dbReference>
<dbReference type="VEuPathDB" id="TriTrypDB:TEOVI_000222700"/>
<keyword evidence="12" id="KW-1185">Reference proteome</keyword>
<comment type="similarity">
    <text evidence="3">Belongs to the fungal TPase family.</text>
</comment>
<dbReference type="GO" id="GO:0006397">
    <property type="term" value="P:mRNA processing"/>
    <property type="evidence" value="ECO:0007669"/>
    <property type="project" value="UniProtKB-KW"/>
</dbReference>
<evidence type="ECO:0000256" key="7">
    <source>
        <dbReference type="ARBA" id="ARBA00035028"/>
    </source>
</evidence>
<sequence>MMEATERRRKRERNERNDERRDDCEVLAKTDEKRTIVEELFQRLQSLDHTHMELEARLCRRAEVSDKSGSTSSEREWKGRRARKTRTEVMPGVAEEDYKRIEEFCLDKGKEGSVTRSTTRDVSFGQWRYTYTSGKPSECIACIRKERLFVLDVPVPSGAYDIRFSACTEITGELPSPNFAPTRGYTRHKDRLSVTDGLFRYDLTRVRDKHTTGYEVEVEFLLKDNDEKKITDSHVEELVGRALSLATLTASEG</sequence>
<evidence type="ECO:0000313" key="11">
    <source>
        <dbReference type="EMBL" id="SCU70653.1"/>
    </source>
</evidence>
<keyword evidence="6" id="KW-0539">Nucleus</keyword>
<dbReference type="GO" id="GO:0004651">
    <property type="term" value="F:polynucleotide 5'-phosphatase activity"/>
    <property type="evidence" value="ECO:0007669"/>
    <property type="project" value="InterPro"/>
</dbReference>
<gene>
    <name evidence="11" type="ORF">TEOVI_000222700</name>
</gene>
<dbReference type="CDD" id="cd07470">
    <property type="entry name" value="CYTH-like_mRNA_RTPase"/>
    <property type="match status" value="1"/>
</dbReference>
<comment type="subcellular location">
    <subcellularLocation>
        <location evidence="2">Nucleus</location>
    </subcellularLocation>
</comment>
<feature type="region of interest" description="Disordered" evidence="9">
    <location>
        <begin position="1"/>
        <end position="23"/>
    </location>
</feature>
<dbReference type="GeneID" id="92376167"/>
<dbReference type="InterPro" id="IPR040343">
    <property type="entry name" value="Cet1/Ctl1"/>
</dbReference>
<dbReference type="AlphaFoldDB" id="A0A1G4IEX7"/>
<accession>A0A1G4IEX7</accession>
<evidence type="ECO:0000256" key="6">
    <source>
        <dbReference type="ARBA" id="ARBA00023242"/>
    </source>
</evidence>
<dbReference type="InterPro" id="IPR037009">
    <property type="entry name" value="mRNA_triPase_Cet1_sf"/>
</dbReference>
<dbReference type="GO" id="GO:0005634">
    <property type="term" value="C:nucleus"/>
    <property type="evidence" value="ECO:0007669"/>
    <property type="project" value="UniProtKB-SubCell"/>
</dbReference>
<proteinExistence type="inferred from homology"/>
<evidence type="ECO:0000256" key="5">
    <source>
        <dbReference type="ARBA" id="ARBA00022801"/>
    </source>
</evidence>
<comment type="cofactor">
    <cofactor evidence="1">
        <name>Mg(2+)</name>
        <dbReference type="ChEBI" id="CHEBI:18420"/>
    </cofactor>
</comment>
<comment type="catalytic activity">
    <reaction evidence="8">
        <text>a 5'-end triphospho-ribonucleoside in mRNA + H2O = a 5'-end diphospho-ribonucleoside in mRNA + phosphate + H(+)</text>
        <dbReference type="Rhea" id="RHEA:67004"/>
        <dbReference type="Rhea" id="RHEA-COMP:17164"/>
        <dbReference type="Rhea" id="RHEA-COMP:17165"/>
        <dbReference type="ChEBI" id="CHEBI:15377"/>
        <dbReference type="ChEBI" id="CHEBI:15378"/>
        <dbReference type="ChEBI" id="CHEBI:43474"/>
        <dbReference type="ChEBI" id="CHEBI:167616"/>
        <dbReference type="ChEBI" id="CHEBI:167618"/>
        <dbReference type="EC" id="3.6.1.74"/>
    </reaction>
    <physiologicalReaction direction="left-to-right" evidence="8">
        <dbReference type="Rhea" id="RHEA:67005"/>
    </physiologicalReaction>
</comment>
<dbReference type="GO" id="GO:0140818">
    <property type="term" value="F:mRNA 5'-triphosphate monophosphatase activity"/>
    <property type="evidence" value="ECO:0007669"/>
    <property type="project" value="UniProtKB-EC"/>
</dbReference>